<feature type="region of interest" description="Disordered" evidence="1">
    <location>
        <begin position="63"/>
        <end position="89"/>
    </location>
</feature>
<reference evidence="3" key="1">
    <citation type="submission" date="2018-03" db="EMBL/GenBank/DDBJ databases">
        <title>Gramella fulva sp. nov., isolated from a dry surface of tidal flat.</title>
        <authorList>
            <person name="Hwang S.H."/>
            <person name="Hwang W.M."/>
            <person name="Kang K."/>
            <person name="Ahn T.-Y."/>
        </authorList>
    </citation>
    <scope>NUCLEOTIDE SEQUENCE [LARGE SCALE GENOMIC DNA]</scope>
    <source>
        <strain evidence="3">SH35</strain>
    </source>
</reference>
<dbReference type="OrthoDB" id="669100at2"/>
<organism evidence="2 3">
    <name type="scientific">Christiangramia fulva</name>
    <dbReference type="NCBI Taxonomy" id="2126553"/>
    <lineage>
        <taxon>Bacteria</taxon>
        <taxon>Pseudomonadati</taxon>
        <taxon>Bacteroidota</taxon>
        <taxon>Flavobacteriia</taxon>
        <taxon>Flavobacteriales</taxon>
        <taxon>Flavobacteriaceae</taxon>
        <taxon>Christiangramia</taxon>
    </lineage>
</organism>
<dbReference type="Proteomes" id="UP000241507">
    <property type="component" value="Chromosome"/>
</dbReference>
<name>A0A2R3Z7M0_9FLAO</name>
<sequence length="186" mass="19896">MDTNEDVFGSLAKAGGAIGKGLIAGFAGTVAITISQMIEMKITGRQMSDAPVKVGGKVLGVEPKGKAKVEQEKEFTQDRKPTPNTRQDMEENKERFSQFMHFGYGTGWGVFRGAMDLAGVHGAAADLALFGGIWGTAQIMLPAATESKPITKWSAKQIAIDVFHHAVYAAAAGLVYECMRKAENKS</sequence>
<proteinExistence type="predicted"/>
<dbReference type="KEGG" id="grs:C7S20_13870"/>
<evidence type="ECO:0000256" key="1">
    <source>
        <dbReference type="SAM" id="MobiDB-lite"/>
    </source>
</evidence>
<keyword evidence="3" id="KW-1185">Reference proteome</keyword>
<evidence type="ECO:0000313" key="2">
    <source>
        <dbReference type="EMBL" id="AVR46261.1"/>
    </source>
</evidence>
<gene>
    <name evidence="2" type="ORF">C7S20_13870</name>
</gene>
<dbReference type="AlphaFoldDB" id="A0A2R3Z7M0"/>
<evidence type="ECO:0008006" key="4">
    <source>
        <dbReference type="Google" id="ProtNLM"/>
    </source>
</evidence>
<accession>A0A2R3Z7M0</accession>
<dbReference type="EMBL" id="CP028136">
    <property type="protein sequence ID" value="AVR46261.1"/>
    <property type="molecule type" value="Genomic_DNA"/>
</dbReference>
<protein>
    <recommendedName>
        <fullName evidence="4">DUF1440 domain-containing protein</fullName>
    </recommendedName>
</protein>
<dbReference type="RefSeq" id="WP_107013035.1">
    <property type="nucleotide sequence ID" value="NZ_CP028136.1"/>
</dbReference>
<evidence type="ECO:0000313" key="3">
    <source>
        <dbReference type="Proteomes" id="UP000241507"/>
    </source>
</evidence>